<reference evidence="7" key="1">
    <citation type="journal article" date="2020" name="Stud. Mycol.">
        <title>101 Dothideomycetes genomes: a test case for predicting lifestyles and emergence of pathogens.</title>
        <authorList>
            <person name="Haridas S."/>
            <person name="Albert R."/>
            <person name="Binder M."/>
            <person name="Bloem J."/>
            <person name="Labutti K."/>
            <person name="Salamov A."/>
            <person name="Andreopoulos B."/>
            <person name="Baker S."/>
            <person name="Barry K."/>
            <person name="Bills G."/>
            <person name="Bluhm B."/>
            <person name="Cannon C."/>
            <person name="Castanera R."/>
            <person name="Culley D."/>
            <person name="Daum C."/>
            <person name="Ezra D."/>
            <person name="Gonzalez J."/>
            <person name="Henrissat B."/>
            <person name="Kuo A."/>
            <person name="Liang C."/>
            <person name="Lipzen A."/>
            <person name="Lutzoni F."/>
            <person name="Magnuson J."/>
            <person name="Mondo S."/>
            <person name="Nolan M."/>
            <person name="Ohm R."/>
            <person name="Pangilinan J."/>
            <person name="Park H.-J."/>
            <person name="Ramirez L."/>
            <person name="Alfaro M."/>
            <person name="Sun H."/>
            <person name="Tritt A."/>
            <person name="Yoshinaga Y."/>
            <person name="Zwiers L.-H."/>
            <person name="Turgeon B."/>
            <person name="Goodwin S."/>
            <person name="Spatafora J."/>
            <person name="Crous P."/>
            <person name="Grigoriev I."/>
        </authorList>
    </citation>
    <scope>NUCLEOTIDE SEQUENCE</scope>
    <source>
        <strain evidence="7">CBS 627.86</strain>
    </source>
</reference>
<organism evidence="7 8">
    <name type="scientific">Lophiotrema nucula</name>
    <dbReference type="NCBI Taxonomy" id="690887"/>
    <lineage>
        <taxon>Eukaryota</taxon>
        <taxon>Fungi</taxon>
        <taxon>Dikarya</taxon>
        <taxon>Ascomycota</taxon>
        <taxon>Pezizomycotina</taxon>
        <taxon>Dothideomycetes</taxon>
        <taxon>Pleosporomycetidae</taxon>
        <taxon>Pleosporales</taxon>
        <taxon>Lophiotremataceae</taxon>
        <taxon>Lophiotrema</taxon>
    </lineage>
</organism>
<keyword evidence="4" id="KW-0560">Oxidoreductase</keyword>
<dbReference type="GO" id="GO:0071949">
    <property type="term" value="F:FAD binding"/>
    <property type="evidence" value="ECO:0007669"/>
    <property type="project" value="InterPro"/>
</dbReference>
<keyword evidence="3" id="KW-0274">FAD</keyword>
<dbReference type="AlphaFoldDB" id="A0A6A5ZSN1"/>
<dbReference type="OrthoDB" id="3752212at2759"/>
<dbReference type="Pfam" id="PF01494">
    <property type="entry name" value="FAD_binding_3"/>
    <property type="match status" value="1"/>
</dbReference>
<evidence type="ECO:0000256" key="2">
    <source>
        <dbReference type="ARBA" id="ARBA00022630"/>
    </source>
</evidence>
<dbReference type="PANTHER" id="PTHR13789:SF147">
    <property type="entry name" value="PUTATIVE (AFU_ORTHOLOGUE AFUA_2G01950)-RELATED"/>
    <property type="match status" value="1"/>
</dbReference>
<name>A0A6A5ZSN1_9PLEO</name>
<dbReference type="InterPro" id="IPR002938">
    <property type="entry name" value="FAD-bd"/>
</dbReference>
<dbReference type="SUPFAM" id="SSF54373">
    <property type="entry name" value="FAD-linked reductases, C-terminal domain"/>
    <property type="match status" value="1"/>
</dbReference>
<dbReference type="InterPro" id="IPR036188">
    <property type="entry name" value="FAD/NAD-bd_sf"/>
</dbReference>
<evidence type="ECO:0000313" key="8">
    <source>
        <dbReference type="Proteomes" id="UP000799770"/>
    </source>
</evidence>
<gene>
    <name evidence="7" type="ORF">BDV96DRAFT_639948</name>
</gene>
<dbReference type="EMBL" id="ML977311">
    <property type="protein sequence ID" value="KAF2121867.1"/>
    <property type="molecule type" value="Genomic_DNA"/>
</dbReference>
<keyword evidence="2" id="KW-0285">Flavoprotein</keyword>
<protein>
    <recommendedName>
        <fullName evidence="6">FAD-binding domain-containing protein</fullName>
    </recommendedName>
</protein>
<keyword evidence="5" id="KW-0503">Monooxygenase</keyword>
<dbReference type="InterPro" id="IPR050493">
    <property type="entry name" value="FAD-dep_Monooxygenase_BioMet"/>
</dbReference>
<evidence type="ECO:0000256" key="4">
    <source>
        <dbReference type="ARBA" id="ARBA00023002"/>
    </source>
</evidence>
<keyword evidence="8" id="KW-1185">Reference proteome</keyword>
<dbReference type="Gene3D" id="3.50.50.60">
    <property type="entry name" value="FAD/NAD(P)-binding domain"/>
    <property type="match status" value="1"/>
</dbReference>
<comment type="similarity">
    <text evidence="1">Belongs to the paxM FAD-dependent monooxygenase family.</text>
</comment>
<evidence type="ECO:0000256" key="3">
    <source>
        <dbReference type="ARBA" id="ARBA00022827"/>
    </source>
</evidence>
<evidence type="ECO:0000259" key="6">
    <source>
        <dbReference type="Pfam" id="PF01494"/>
    </source>
</evidence>
<feature type="domain" description="FAD-binding" evidence="6">
    <location>
        <begin position="20"/>
        <end position="189"/>
    </location>
</feature>
<dbReference type="SUPFAM" id="SSF51905">
    <property type="entry name" value="FAD/NAD(P)-binding domain"/>
    <property type="match status" value="1"/>
</dbReference>
<accession>A0A6A5ZSN1</accession>
<evidence type="ECO:0000256" key="1">
    <source>
        <dbReference type="ARBA" id="ARBA00007992"/>
    </source>
</evidence>
<dbReference type="Proteomes" id="UP000799770">
    <property type="component" value="Unassembled WGS sequence"/>
</dbReference>
<proteinExistence type="inferred from homology"/>
<dbReference type="PANTHER" id="PTHR13789">
    <property type="entry name" value="MONOOXYGENASE"/>
    <property type="match status" value="1"/>
</dbReference>
<dbReference type="GO" id="GO:0004497">
    <property type="term" value="F:monooxygenase activity"/>
    <property type="evidence" value="ECO:0007669"/>
    <property type="project" value="UniProtKB-KW"/>
</dbReference>
<evidence type="ECO:0000256" key="5">
    <source>
        <dbReference type="ARBA" id="ARBA00023033"/>
    </source>
</evidence>
<evidence type="ECO:0000313" key="7">
    <source>
        <dbReference type="EMBL" id="KAF2121867.1"/>
    </source>
</evidence>
<sequence>MEYYRDEWKLAIIPEKKLNAILISAGIAGLATGIALRQSGHHVTILEQVLDIAEVGAGIQMPPNSTRILARWEVLDKLSEHINFMEANSLRSWKDDTELGRVLLMPGVADHYGAPLGVIHGGDLQRILLAAAVKSGCEIRTNHKVVKVDDNFEARIQLLNGEWMEGDVVIAADGIKSVIRNQIAAAHKHLDRATPTGDAAYRFMIPKENMSNNKEALNLMSTKIGMRWLDAGGHIVAYPVKNAAYNMVPIHPGKT</sequence>